<comment type="caution">
    <text evidence="1">The sequence shown here is derived from an EMBL/GenBank/DDBJ whole genome shotgun (WGS) entry which is preliminary data.</text>
</comment>
<accession>A0ABM9H0Y7</accession>
<name>A0ABM9H0Y7_STRGL</name>
<gene>
    <name evidence="1" type="ORF">SGL43_04306</name>
</gene>
<keyword evidence="2" id="KW-1185">Reference proteome</keyword>
<sequence length="44" mass="4832">MRHLGGLAARPPMRYKLRVARRGFSFGHFFVSRSHPAAPGSPPG</sequence>
<dbReference type="Proteomes" id="UP001154015">
    <property type="component" value="Unassembled WGS sequence"/>
</dbReference>
<organism evidence="1 2">
    <name type="scientific">Streptomyces globisporus</name>
    <dbReference type="NCBI Taxonomy" id="1908"/>
    <lineage>
        <taxon>Bacteria</taxon>
        <taxon>Bacillati</taxon>
        <taxon>Actinomycetota</taxon>
        <taxon>Actinomycetes</taxon>
        <taxon>Kitasatosporales</taxon>
        <taxon>Streptomycetaceae</taxon>
        <taxon>Streptomyces</taxon>
    </lineage>
</organism>
<dbReference type="EMBL" id="CAKXYP010000012">
    <property type="protein sequence ID" value="CAH9417267.1"/>
    <property type="molecule type" value="Genomic_DNA"/>
</dbReference>
<reference evidence="1" key="1">
    <citation type="submission" date="2022-03" db="EMBL/GenBank/DDBJ databases">
        <authorList>
            <person name="Leyn A S."/>
        </authorList>
    </citation>
    <scope>NUCLEOTIDE SEQUENCE</scope>
    <source>
        <strain evidence="1">Streptomyces globisporus 4-3</strain>
    </source>
</reference>
<evidence type="ECO:0000313" key="1">
    <source>
        <dbReference type="EMBL" id="CAH9417267.1"/>
    </source>
</evidence>
<proteinExistence type="predicted"/>
<evidence type="ECO:0000313" key="2">
    <source>
        <dbReference type="Proteomes" id="UP001154015"/>
    </source>
</evidence>
<protein>
    <submittedName>
        <fullName evidence="1">Uncharacterized protein</fullName>
    </submittedName>
</protein>